<sequence>MPLRVADAARRAGRPVFAVLVEGFANPRDWLAWPHEVVRLGAVGRMLGLLRRQGVRQLVLAGRVTRPSILSLRLDGEGVRLAAKVGRRALFGGDDALLTAVITVLRDEGFEPLGAQQVFAELLIEAGCPTRAQPDAAALDDIRRGIAVVRQLGAADAGQGCVVQQGLVLALEAIEGTDAMIARAGDMRREGPGGVLVKLVKPAQSKLVDLPAIGPDTIRAAAAAGLRGIAVEARRNGHVGTIVLDRDATISEADAAGLFLLAMDSDHILKEGNTP</sequence>
<dbReference type="InterPro" id="IPR053174">
    <property type="entry name" value="LpxI"/>
</dbReference>
<comment type="caution">
    <text evidence="3">The sequence shown here is derived from an EMBL/GenBank/DDBJ whole genome shotgun (WGS) entry which is preliminary data.</text>
</comment>
<keyword evidence="4" id="KW-1185">Reference proteome</keyword>
<gene>
    <name evidence="3" type="ORF">HB662_23070</name>
</gene>
<evidence type="ECO:0000313" key="3">
    <source>
        <dbReference type="EMBL" id="NKE47678.1"/>
    </source>
</evidence>
<name>A0ABX1F5R9_9PROT</name>
<dbReference type="InterPro" id="IPR010415">
    <property type="entry name" value="LpxI_C"/>
</dbReference>
<organism evidence="3 4">
    <name type="scientific">Falsiroseomonas frigidaquae</name>
    <dbReference type="NCBI Taxonomy" id="487318"/>
    <lineage>
        <taxon>Bacteria</taxon>
        <taxon>Pseudomonadati</taxon>
        <taxon>Pseudomonadota</taxon>
        <taxon>Alphaproteobacteria</taxon>
        <taxon>Acetobacterales</taxon>
        <taxon>Roseomonadaceae</taxon>
        <taxon>Falsiroseomonas</taxon>
    </lineage>
</organism>
<dbReference type="Pfam" id="PF06230">
    <property type="entry name" value="LpxI_C"/>
    <property type="match status" value="1"/>
</dbReference>
<feature type="domain" description="LpxI C-terminal" evidence="1">
    <location>
        <begin position="126"/>
        <end position="260"/>
    </location>
</feature>
<dbReference type="Gene3D" id="3.40.140.80">
    <property type="match status" value="1"/>
</dbReference>
<evidence type="ECO:0000259" key="1">
    <source>
        <dbReference type="Pfam" id="PF06230"/>
    </source>
</evidence>
<dbReference type="Proteomes" id="UP000765160">
    <property type="component" value="Unassembled WGS sequence"/>
</dbReference>
<evidence type="ECO:0000313" key="4">
    <source>
        <dbReference type="Proteomes" id="UP000765160"/>
    </source>
</evidence>
<accession>A0ABX1F5R9</accession>
<dbReference type="EMBL" id="JAAVTX010000007">
    <property type="protein sequence ID" value="NKE47678.1"/>
    <property type="molecule type" value="Genomic_DNA"/>
</dbReference>
<reference evidence="3 4" key="1">
    <citation type="submission" date="2020-03" db="EMBL/GenBank/DDBJ databases">
        <title>Roseomonas selenitidurans sp. nov. isolated from soil.</title>
        <authorList>
            <person name="Liu H."/>
        </authorList>
    </citation>
    <scope>NUCLEOTIDE SEQUENCE [LARGE SCALE GENOMIC DNA]</scope>
    <source>
        <strain evidence="3 4">JCM 15073</strain>
    </source>
</reference>
<feature type="domain" description="LpxI N-terminal" evidence="2">
    <location>
        <begin position="1"/>
        <end position="122"/>
    </location>
</feature>
<dbReference type="PANTHER" id="PTHR39962:SF1">
    <property type="entry name" value="LPXI FAMILY PROTEIN"/>
    <property type="match status" value="1"/>
</dbReference>
<dbReference type="Pfam" id="PF17930">
    <property type="entry name" value="LpxI_N"/>
    <property type="match status" value="1"/>
</dbReference>
<dbReference type="PANTHER" id="PTHR39962">
    <property type="entry name" value="BLL4848 PROTEIN"/>
    <property type="match status" value="1"/>
</dbReference>
<dbReference type="SUPFAM" id="SSF52499">
    <property type="entry name" value="Isochorismatase-like hydrolases"/>
    <property type="match status" value="1"/>
</dbReference>
<dbReference type="Gene3D" id="3.40.50.20">
    <property type="match status" value="1"/>
</dbReference>
<dbReference type="InterPro" id="IPR036380">
    <property type="entry name" value="Isochorismatase-like_sf"/>
</dbReference>
<dbReference type="InterPro" id="IPR041255">
    <property type="entry name" value="LpxI_N"/>
</dbReference>
<protein>
    <submittedName>
        <fullName evidence="3">LpxI family protein</fullName>
    </submittedName>
</protein>
<dbReference type="InterPro" id="IPR043167">
    <property type="entry name" value="LpxI_C_sf"/>
</dbReference>
<evidence type="ECO:0000259" key="2">
    <source>
        <dbReference type="Pfam" id="PF17930"/>
    </source>
</evidence>
<proteinExistence type="predicted"/>